<dbReference type="InterPro" id="IPR011055">
    <property type="entry name" value="Dup_hybrid_motif"/>
</dbReference>
<dbReference type="HOGENOM" id="CLU_029425_3_2_11"/>
<feature type="transmembrane region" description="Helical" evidence="2">
    <location>
        <begin position="38"/>
        <end position="60"/>
    </location>
</feature>
<gene>
    <name evidence="4" type="ORF">HMPREF9241_01566</name>
</gene>
<keyword evidence="5" id="KW-1185">Reference proteome</keyword>
<keyword evidence="2" id="KW-1133">Transmembrane helix</keyword>
<proteinExistence type="predicted"/>
<dbReference type="SUPFAM" id="SSF51261">
    <property type="entry name" value="Duplicated hybrid motif"/>
    <property type="match status" value="1"/>
</dbReference>
<name>K0YQ49_9ACTO</name>
<dbReference type="eggNOG" id="COG0739">
    <property type="taxonomic scope" value="Bacteria"/>
</dbReference>
<comment type="caution">
    <text evidence="4">The sequence shown here is derived from an EMBL/GenBank/DDBJ whole genome shotgun (WGS) entry which is preliminary data.</text>
</comment>
<dbReference type="PANTHER" id="PTHR21666">
    <property type="entry name" value="PEPTIDASE-RELATED"/>
    <property type="match status" value="1"/>
</dbReference>
<protein>
    <recommendedName>
        <fullName evidence="3">M23ase beta-sheet core domain-containing protein</fullName>
    </recommendedName>
</protein>
<evidence type="ECO:0000313" key="5">
    <source>
        <dbReference type="Proteomes" id="UP000003994"/>
    </source>
</evidence>
<dbReference type="RefSeq" id="WP_006681765.1">
    <property type="nucleotide sequence ID" value="NZ_JH815210.1"/>
</dbReference>
<evidence type="ECO:0000259" key="3">
    <source>
        <dbReference type="Pfam" id="PF01551"/>
    </source>
</evidence>
<dbReference type="Proteomes" id="UP000003994">
    <property type="component" value="Unassembled WGS sequence"/>
</dbReference>
<dbReference type="PATRIC" id="fig|883077.3.peg.1582"/>
<evidence type="ECO:0000256" key="2">
    <source>
        <dbReference type="SAM" id="Phobius"/>
    </source>
</evidence>
<dbReference type="PANTHER" id="PTHR21666:SF270">
    <property type="entry name" value="MUREIN HYDROLASE ACTIVATOR ENVC"/>
    <property type="match status" value="1"/>
</dbReference>
<dbReference type="GO" id="GO:0004222">
    <property type="term" value="F:metalloendopeptidase activity"/>
    <property type="evidence" value="ECO:0007669"/>
    <property type="project" value="TreeGrafter"/>
</dbReference>
<keyword evidence="2" id="KW-0472">Membrane</keyword>
<organism evidence="4 5">
    <name type="scientific">Schaalia turicensis ACS-279-V-Col4</name>
    <dbReference type="NCBI Taxonomy" id="883077"/>
    <lineage>
        <taxon>Bacteria</taxon>
        <taxon>Bacillati</taxon>
        <taxon>Actinomycetota</taxon>
        <taxon>Actinomycetes</taxon>
        <taxon>Actinomycetales</taxon>
        <taxon>Actinomycetaceae</taxon>
        <taxon>Schaalia</taxon>
    </lineage>
</organism>
<dbReference type="Gene3D" id="2.70.70.10">
    <property type="entry name" value="Glucose Permease (Domain IIA)"/>
    <property type="match status" value="1"/>
</dbReference>
<feature type="region of interest" description="Disordered" evidence="1">
    <location>
        <begin position="1"/>
        <end position="34"/>
    </location>
</feature>
<evidence type="ECO:0000313" key="4">
    <source>
        <dbReference type="EMBL" id="EJZ85566.1"/>
    </source>
</evidence>
<accession>K0YQ49</accession>
<feature type="domain" description="M23ase beta-sheet core" evidence="3">
    <location>
        <begin position="162"/>
        <end position="264"/>
    </location>
</feature>
<dbReference type="Pfam" id="PF01551">
    <property type="entry name" value="Peptidase_M23"/>
    <property type="match status" value="1"/>
</dbReference>
<dbReference type="AlphaFoldDB" id="K0YQ49"/>
<reference evidence="4 5" key="1">
    <citation type="submission" date="2012-07" db="EMBL/GenBank/DDBJ databases">
        <title>The Genome Sequence of Actinomyces turicensis ACS-279-V-COL4.</title>
        <authorList>
            <consortium name="The Broad Institute Genome Sequencing Platform"/>
            <person name="Earl A."/>
            <person name="Ward D."/>
            <person name="Feldgarden M."/>
            <person name="Gevers D."/>
            <person name="Saerens B."/>
            <person name="Vaneechoutte M."/>
            <person name="Walker B."/>
            <person name="Young S.K."/>
            <person name="Zeng Q."/>
            <person name="Gargeya S."/>
            <person name="Fitzgerald M."/>
            <person name="Haas B."/>
            <person name="Abouelleil A."/>
            <person name="Alvarado L."/>
            <person name="Arachchi H.M."/>
            <person name="Berlin A."/>
            <person name="Chapman S.B."/>
            <person name="Goldberg J."/>
            <person name="Griggs A."/>
            <person name="Gujja S."/>
            <person name="Hansen M."/>
            <person name="Howarth C."/>
            <person name="Imamovic A."/>
            <person name="Larimer J."/>
            <person name="McCowen C."/>
            <person name="Montmayeur A."/>
            <person name="Murphy C."/>
            <person name="Neiman D."/>
            <person name="Pearson M."/>
            <person name="Priest M."/>
            <person name="Roberts A."/>
            <person name="Saif S."/>
            <person name="Shea T."/>
            <person name="Sisk P."/>
            <person name="Sykes S."/>
            <person name="Wortman J."/>
            <person name="Nusbaum C."/>
            <person name="Birren B."/>
        </authorList>
    </citation>
    <scope>NUCLEOTIDE SEQUENCE [LARGE SCALE GENOMIC DNA]</scope>
    <source>
        <strain evidence="4 5">ACS-279-V-Col4</strain>
    </source>
</reference>
<dbReference type="STRING" id="883077.HMPREF9241_01566"/>
<sequence>MSEAKIECPLPSRRQIHGHSDLDASTPRKRQSHVTRRVARVGVLAVLTATTVAIPLSGFVGAQSSVELPARALGVSAGDESWTTTTVVAQSQALEGSVTAASRTRVRAPLTLNRCLPSAQTAAGNRDVQVRSSEIYWPMPAGTFEITSPFLMRVSPISGQLQMHEGIDMAGPLGTPLHAVYGGEVVEVSENSRSGALVKIKHVREDGSIFYSAYLHQYMDQIKVRVGDTVEAGQVIGAVGNNGWSTGPHLHFEIHNSNDEPIDPEAWLKEVGAVYFGEQACS</sequence>
<evidence type="ECO:0000256" key="1">
    <source>
        <dbReference type="SAM" id="MobiDB-lite"/>
    </source>
</evidence>
<dbReference type="EMBL" id="AGWQ01000008">
    <property type="protein sequence ID" value="EJZ85566.1"/>
    <property type="molecule type" value="Genomic_DNA"/>
</dbReference>
<keyword evidence="2" id="KW-0812">Transmembrane</keyword>
<dbReference type="InterPro" id="IPR016047">
    <property type="entry name" value="M23ase_b-sheet_dom"/>
</dbReference>
<dbReference type="InterPro" id="IPR050570">
    <property type="entry name" value="Cell_wall_metabolism_enzyme"/>
</dbReference>
<dbReference type="CDD" id="cd12797">
    <property type="entry name" value="M23_peptidase"/>
    <property type="match status" value="1"/>
</dbReference>